<reference evidence="1" key="1">
    <citation type="submission" date="2022-03" db="EMBL/GenBank/DDBJ databases">
        <authorList>
            <person name="Martin C."/>
        </authorList>
    </citation>
    <scope>NUCLEOTIDE SEQUENCE</scope>
</reference>
<organism evidence="1 2">
    <name type="scientific">Owenia fusiformis</name>
    <name type="common">Polychaete worm</name>
    <dbReference type="NCBI Taxonomy" id="6347"/>
    <lineage>
        <taxon>Eukaryota</taxon>
        <taxon>Metazoa</taxon>
        <taxon>Spiralia</taxon>
        <taxon>Lophotrochozoa</taxon>
        <taxon>Annelida</taxon>
        <taxon>Polychaeta</taxon>
        <taxon>Sedentaria</taxon>
        <taxon>Canalipalpata</taxon>
        <taxon>Sabellida</taxon>
        <taxon>Oweniida</taxon>
        <taxon>Oweniidae</taxon>
        <taxon>Owenia</taxon>
    </lineage>
</organism>
<keyword evidence="2" id="KW-1185">Reference proteome</keyword>
<protein>
    <submittedName>
        <fullName evidence="1">Uncharacterized protein</fullName>
    </submittedName>
</protein>
<comment type="caution">
    <text evidence="1">The sequence shown here is derived from an EMBL/GenBank/DDBJ whole genome shotgun (WGS) entry which is preliminary data.</text>
</comment>
<dbReference type="Proteomes" id="UP000749559">
    <property type="component" value="Unassembled WGS sequence"/>
</dbReference>
<name>A0A8S4NA32_OWEFU</name>
<proteinExistence type="predicted"/>
<dbReference type="EMBL" id="CAIIXF020000002">
    <property type="protein sequence ID" value="CAH1778329.1"/>
    <property type="molecule type" value="Genomic_DNA"/>
</dbReference>
<evidence type="ECO:0000313" key="1">
    <source>
        <dbReference type="EMBL" id="CAH1778329.1"/>
    </source>
</evidence>
<gene>
    <name evidence="1" type="ORF">OFUS_LOCUS5261</name>
</gene>
<sequence length="99" mass="11398">MFLGKLDTEIPLCLTLAGCVHVVAVVTGERVHKGVLGERVLYTAVVIVQPYKTRFVNLKQNKTNIMFDISHIQFDTTKDLVYYLYKHYYLPYAVHGLHE</sequence>
<evidence type="ECO:0000313" key="2">
    <source>
        <dbReference type="Proteomes" id="UP000749559"/>
    </source>
</evidence>
<dbReference type="AlphaFoldDB" id="A0A8S4NA32"/>
<accession>A0A8S4NA32</accession>